<feature type="signal peptide" evidence="1">
    <location>
        <begin position="1"/>
        <end position="21"/>
    </location>
</feature>
<keyword evidence="3" id="KW-1185">Reference proteome</keyword>
<feature type="chain" id="PRO_5022839356" description="Invasion associated locus B family protein" evidence="1">
    <location>
        <begin position="22"/>
        <end position="168"/>
    </location>
</feature>
<dbReference type="RefSeq" id="WP_140195295.1">
    <property type="nucleotide sequence ID" value="NZ_CP065915.1"/>
</dbReference>
<sequence length="168" mass="17731">MKIALHAAALAAMTLSTPAFAQEAADTDWFVYVADDESECMAISSPTRAQYFRDGTEVTANTDEPYLTVVYRPGEGAEGQVAYLGGFPFEEDGTVEATVGNSQSQLFTDDIWAWPADPDADAALVSAMRGADELRLSSSSSRGTVVVHFFSLAGFGPAVDEAASRCGG</sequence>
<evidence type="ECO:0000256" key="1">
    <source>
        <dbReference type="SAM" id="SignalP"/>
    </source>
</evidence>
<protein>
    <recommendedName>
        <fullName evidence="4">Invasion associated locus B family protein</fullName>
    </recommendedName>
</protein>
<dbReference type="Proteomes" id="UP000314011">
    <property type="component" value="Unassembled WGS sequence"/>
</dbReference>
<dbReference type="AlphaFoldDB" id="A0A5C5GHW8"/>
<accession>A0A5C5GHW8</accession>
<dbReference type="OrthoDB" id="7426653at2"/>
<comment type="caution">
    <text evidence="2">The sequence shown here is derived from an EMBL/GenBank/DDBJ whole genome shotgun (WGS) entry which is preliminary data.</text>
</comment>
<proteinExistence type="predicted"/>
<gene>
    <name evidence="2" type="ORF">FHY64_13250</name>
</gene>
<dbReference type="EMBL" id="VFFF01000001">
    <property type="protein sequence ID" value="TNY34180.1"/>
    <property type="molecule type" value="Genomic_DNA"/>
</dbReference>
<evidence type="ECO:0008006" key="4">
    <source>
        <dbReference type="Google" id="ProtNLM"/>
    </source>
</evidence>
<keyword evidence="1" id="KW-0732">Signal</keyword>
<name>A0A5C5GHW8_9RHOB</name>
<organism evidence="2 3">
    <name type="scientific">Pelagovum pacificum</name>
    <dbReference type="NCBI Taxonomy" id="2588711"/>
    <lineage>
        <taxon>Bacteria</taxon>
        <taxon>Pseudomonadati</taxon>
        <taxon>Pseudomonadota</taxon>
        <taxon>Alphaproteobacteria</taxon>
        <taxon>Rhodobacterales</taxon>
        <taxon>Paracoccaceae</taxon>
        <taxon>Pelagovum</taxon>
    </lineage>
</organism>
<evidence type="ECO:0000313" key="2">
    <source>
        <dbReference type="EMBL" id="TNY34180.1"/>
    </source>
</evidence>
<reference evidence="2 3" key="1">
    <citation type="submission" date="2019-06" db="EMBL/GenBank/DDBJ databases">
        <title>Genome of new Rhodobacteraceae sp. SM1903.</title>
        <authorList>
            <person name="Ren X."/>
        </authorList>
    </citation>
    <scope>NUCLEOTIDE SEQUENCE [LARGE SCALE GENOMIC DNA]</scope>
    <source>
        <strain evidence="2 3">SM1903</strain>
    </source>
</reference>
<evidence type="ECO:0000313" key="3">
    <source>
        <dbReference type="Proteomes" id="UP000314011"/>
    </source>
</evidence>